<dbReference type="Gramene" id="TraesNOR5D03G03223490.1">
    <property type="protein sequence ID" value="TraesNOR5D03G03223490.1.CDS1"/>
    <property type="gene ID" value="TraesNOR5D03G03223490"/>
</dbReference>
<name>A0A3B6MYU1_WHEAT</name>
<evidence type="ECO:0000259" key="1">
    <source>
        <dbReference type="Pfam" id="PF07859"/>
    </source>
</evidence>
<sequence>MASSSPPHVVEDMRPFLQLLSDGTVIRFPDYNPLPSPSPPPDQPVVEWKDVVYDADHNLKLRVYKPPAASCGEKLPVLAYFHGGGYFMGSFEMPNFHACCLRLAGEIPAVVLSADYRLAPEHRLPAALDDAATFLSWVRGQAAAESADPWLAGSADLSRVFVCGDSAGGNIVHHMSVRLGLGSLSLDPARVAGCAMLCPLFGGAPACDQLWRLALPPESTRNRDHPLANPFAPGGPALDGVVLPPMLVVAAERDQLRGPTADYVARLKAMGKPVELVEFEGQDHGFFVIEPYGDAGSGVVRAVKRFVCDDG</sequence>
<dbReference type="Gramene" id="TraesJAG5D03G03191340.1">
    <property type="protein sequence ID" value="TraesJAG5D03G03191340.1.CDS1"/>
    <property type="gene ID" value="TraesJAG5D03G03191340"/>
</dbReference>
<dbReference type="Gramene" id="TraesCS5D02G435500.1">
    <property type="protein sequence ID" value="TraesCS5D02G435500.1.cds1"/>
    <property type="gene ID" value="TraesCS5D02G435500"/>
</dbReference>
<dbReference type="Gramene" id="TraesKAR5D01G0357530.1">
    <property type="protein sequence ID" value="cds.TraesKAR5D01G0357530.1"/>
    <property type="gene ID" value="TraesKAR5D01G0357530"/>
</dbReference>
<protein>
    <recommendedName>
        <fullName evidence="1">Alpha/beta hydrolase fold-3 domain-containing protein</fullName>
    </recommendedName>
</protein>
<dbReference type="Proteomes" id="UP000019116">
    <property type="component" value="Chromosome 5D"/>
</dbReference>
<dbReference type="Gramene" id="TraesCLE_scaffold_088762_01G000300.1">
    <property type="protein sequence ID" value="TraesCLE_scaffold_088762_01G000300.1"/>
    <property type="gene ID" value="TraesCLE_scaffold_088762_01G000300"/>
</dbReference>
<dbReference type="Gramene" id="TraesLDM5D03G03198880.1">
    <property type="protein sequence ID" value="TraesLDM5D03G03198880.1.CDS1"/>
    <property type="gene ID" value="TraesLDM5D03G03198880"/>
</dbReference>
<dbReference type="GO" id="GO:0016787">
    <property type="term" value="F:hydrolase activity"/>
    <property type="evidence" value="ECO:0007669"/>
    <property type="project" value="InterPro"/>
</dbReference>
<dbReference type="Gramene" id="TraesWEE_scaffold_133682_01G000200.1">
    <property type="protein sequence ID" value="TraesWEE_scaffold_133682_01G000200.1"/>
    <property type="gene ID" value="TraesWEE_scaffold_133682_01G000200"/>
</dbReference>
<evidence type="ECO:0000313" key="2">
    <source>
        <dbReference type="EnsemblPlants" id="TraesCS5D02G435500.1.cds1"/>
    </source>
</evidence>
<dbReference type="InterPro" id="IPR013094">
    <property type="entry name" value="AB_hydrolase_3"/>
</dbReference>
<reference evidence="2" key="2">
    <citation type="submission" date="2018-10" db="UniProtKB">
        <authorList>
            <consortium name="EnsemblPlants"/>
        </authorList>
    </citation>
    <scope>IDENTIFICATION</scope>
</reference>
<accession>A0A3B6MYU1</accession>
<dbReference type="Gramene" id="TraesSTA5D03G03185050.1">
    <property type="protein sequence ID" value="TraesSTA5D03G03185050.1.CDS1"/>
    <property type="gene ID" value="TraesSTA5D03G03185050"/>
</dbReference>
<dbReference type="Gramene" id="TraesJUL5D03G03219140.1">
    <property type="protein sequence ID" value="TraesJUL5D03G03219140.1.CDS1"/>
    <property type="gene ID" value="TraesJUL5D03G03219140"/>
</dbReference>
<proteinExistence type="predicted"/>
<dbReference type="EnsemblPlants" id="TraesCS5D02G435500.1">
    <property type="protein sequence ID" value="TraesCS5D02G435500.1.cds1"/>
    <property type="gene ID" value="TraesCS5D02G435500"/>
</dbReference>
<dbReference type="InterPro" id="IPR050466">
    <property type="entry name" value="Carboxylest/Gibb_receptor"/>
</dbReference>
<dbReference type="OMA" id="VEFASNW"/>
<keyword evidence="3" id="KW-1185">Reference proteome</keyword>
<dbReference type="Gramene" id="TraesROB_scaffold_079562_01G000300.1">
    <property type="protein sequence ID" value="TraesROB_scaffold_079562_01G000300.1"/>
    <property type="gene ID" value="TraesROB_scaffold_079562_01G000300"/>
</dbReference>
<dbReference type="PANTHER" id="PTHR23024:SF230">
    <property type="entry name" value="OS03G0790500 PROTEIN"/>
    <property type="match status" value="1"/>
</dbReference>
<dbReference type="Gramene" id="TraesARI5D03G03147640.1">
    <property type="protein sequence ID" value="TraesARI5D03G03147640.1.CDS1"/>
    <property type="gene ID" value="TraesARI5D03G03147640"/>
</dbReference>
<dbReference type="Gene3D" id="3.40.50.1820">
    <property type="entry name" value="alpha/beta hydrolase"/>
    <property type="match status" value="1"/>
</dbReference>
<dbReference type="SMR" id="A0A3B6MYU1"/>
<dbReference type="STRING" id="4565.A0A3B6MYU1"/>
<dbReference type="Gramene" id="TraesLAC5D03G03149740.1">
    <property type="protein sequence ID" value="TraesLAC5D03G03149740.1.CDS1"/>
    <property type="gene ID" value="TraesLAC5D03G03149740"/>
</dbReference>
<gene>
    <name evidence="2" type="primary">LOC123125691</name>
</gene>
<evidence type="ECO:0000313" key="3">
    <source>
        <dbReference type="Proteomes" id="UP000019116"/>
    </source>
</evidence>
<dbReference type="Gramene" id="TraesMAC5D03G03192770.1">
    <property type="protein sequence ID" value="TraesMAC5D03G03192770.1.CDS1"/>
    <property type="gene ID" value="TraesMAC5D03G03192770"/>
</dbReference>
<dbReference type="AlphaFoldDB" id="A0A3B6MYU1"/>
<dbReference type="InterPro" id="IPR029058">
    <property type="entry name" value="AB_hydrolase_fold"/>
</dbReference>
<dbReference type="Gramene" id="TraesCAD_scaffold_038665_01G000200.1">
    <property type="protein sequence ID" value="TraesCAD_scaffold_038665_01G000200.1"/>
    <property type="gene ID" value="TraesCAD_scaffold_038665_01G000200"/>
</dbReference>
<feature type="domain" description="Alpha/beta hydrolase fold-3" evidence="1">
    <location>
        <begin position="79"/>
        <end position="287"/>
    </location>
</feature>
<reference evidence="2" key="1">
    <citation type="submission" date="2018-08" db="EMBL/GenBank/DDBJ databases">
        <authorList>
            <person name="Rossello M."/>
        </authorList>
    </citation>
    <scope>NUCLEOTIDE SEQUENCE [LARGE SCALE GENOMIC DNA]</scope>
    <source>
        <strain evidence="2">cv. Chinese Spring</strain>
    </source>
</reference>
<dbReference type="RefSeq" id="XP_044402099.1">
    <property type="nucleotide sequence ID" value="XM_044546164.1"/>
</dbReference>
<dbReference type="PANTHER" id="PTHR23024">
    <property type="entry name" value="ARYLACETAMIDE DEACETYLASE"/>
    <property type="match status" value="1"/>
</dbReference>
<dbReference type="Gramene" id="TraesCS5D03G0956900.1">
    <property type="protein sequence ID" value="TraesCS5D03G0956900.1.CDS1"/>
    <property type="gene ID" value="TraesCS5D03G0956900"/>
</dbReference>
<dbReference type="SUPFAM" id="SSF53474">
    <property type="entry name" value="alpha/beta-Hydrolases"/>
    <property type="match status" value="1"/>
</dbReference>
<dbReference type="GeneID" id="123125691"/>
<dbReference type="Gramene" id="TraesRN5D0101003800.1">
    <property type="protein sequence ID" value="TraesRN5D0101003800.1"/>
    <property type="gene ID" value="TraesRN5D0101003800"/>
</dbReference>
<dbReference type="Pfam" id="PF07859">
    <property type="entry name" value="Abhydrolase_3"/>
    <property type="match status" value="1"/>
</dbReference>
<dbReference type="KEGG" id="taes:123125691"/>
<organism evidence="2">
    <name type="scientific">Triticum aestivum</name>
    <name type="common">Wheat</name>
    <dbReference type="NCBI Taxonomy" id="4565"/>
    <lineage>
        <taxon>Eukaryota</taxon>
        <taxon>Viridiplantae</taxon>
        <taxon>Streptophyta</taxon>
        <taxon>Embryophyta</taxon>
        <taxon>Tracheophyta</taxon>
        <taxon>Spermatophyta</taxon>
        <taxon>Magnoliopsida</taxon>
        <taxon>Liliopsida</taxon>
        <taxon>Poales</taxon>
        <taxon>Poaceae</taxon>
        <taxon>BOP clade</taxon>
        <taxon>Pooideae</taxon>
        <taxon>Triticodae</taxon>
        <taxon>Triticeae</taxon>
        <taxon>Triticinae</taxon>
        <taxon>Triticum</taxon>
    </lineage>
</organism>
<dbReference type="Gramene" id="TraesSYM5D03G03134830.1">
    <property type="protein sequence ID" value="TraesSYM5D03G03134830.1.CDS1"/>
    <property type="gene ID" value="TraesSYM5D03G03134830"/>
</dbReference>